<keyword evidence="1" id="KW-0456">Lyase</keyword>
<comment type="caution">
    <text evidence="1">The sequence shown here is derived from an EMBL/GenBank/DDBJ whole genome shotgun (WGS) entry which is preliminary data.</text>
</comment>
<dbReference type="EC" id="4.1.3.38" evidence="1"/>
<keyword evidence="2" id="KW-1185">Reference proteome</keyword>
<accession>A0ACC3N272</accession>
<evidence type="ECO:0000313" key="2">
    <source>
        <dbReference type="Proteomes" id="UP001281147"/>
    </source>
</evidence>
<evidence type="ECO:0000313" key="1">
    <source>
        <dbReference type="EMBL" id="KAK3707874.1"/>
    </source>
</evidence>
<sequence>MNVRDDSGSDSGPEPLSVPNVAPPLSQGPIYQDTDSKEWFHFATLRYDPTLLNSPENTAASFNRPCPFYLLEHQWTRLKVANWCTSFYRKNDSQQSNGYSNPSTFLRSLLLTVRRWQQTHPNERGAECLRIYVRTYISGCVTTEVKPVPRVPLAALFKTTFGIPEQLPKTEWTVTLDTQATDICESIMYKTSSRYPYYRARAHAGILSPTARKEVLLYNPEGKILDGSSSTPYFYRDGKWVTARSSCGGLQGTSRRWALENGLAVEGIVSKDSLTVGEVVWFSGGGAGFFYARFVALEEGLAEPTAEMVRMVGVGMWNK</sequence>
<organism evidence="1 2">
    <name type="scientific">Vermiconidia calcicola</name>
    <dbReference type="NCBI Taxonomy" id="1690605"/>
    <lineage>
        <taxon>Eukaryota</taxon>
        <taxon>Fungi</taxon>
        <taxon>Dikarya</taxon>
        <taxon>Ascomycota</taxon>
        <taxon>Pezizomycotina</taxon>
        <taxon>Dothideomycetes</taxon>
        <taxon>Dothideomycetidae</taxon>
        <taxon>Mycosphaerellales</taxon>
        <taxon>Extremaceae</taxon>
        <taxon>Vermiconidia</taxon>
    </lineage>
</organism>
<reference evidence="1" key="1">
    <citation type="submission" date="2023-07" db="EMBL/GenBank/DDBJ databases">
        <title>Black Yeasts Isolated from many extreme environments.</title>
        <authorList>
            <person name="Coleine C."/>
            <person name="Stajich J.E."/>
            <person name="Selbmann L."/>
        </authorList>
    </citation>
    <scope>NUCLEOTIDE SEQUENCE</scope>
    <source>
        <strain evidence="1">CCFEE 5714</strain>
    </source>
</reference>
<name>A0ACC3N272_9PEZI</name>
<dbReference type="Proteomes" id="UP001281147">
    <property type="component" value="Unassembled WGS sequence"/>
</dbReference>
<protein>
    <submittedName>
        <fullName evidence="1">Aminodeoxychorismate lyase</fullName>
        <ecNumber evidence="1">4.1.3.38</ecNumber>
    </submittedName>
</protein>
<dbReference type="EMBL" id="JAUTXU010000106">
    <property type="protein sequence ID" value="KAK3707874.1"/>
    <property type="molecule type" value="Genomic_DNA"/>
</dbReference>
<gene>
    <name evidence="1" type="primary">ABZ2_2</name>
    <name evidence="1" type="ORF">LTR37_011876</name>
</gene>
<proteinExistence type="predicted"/>